<reference evidence="1 2" key="1">
    <citation type="journal article" date="2015" name="Genome Biol. Evol.">
        <title>The genome of winter moth (Operophtera brumata) provides a genomic perspective on sexual dimorphism and phenology.</title>
        <authorList>
            <person name="Derks M.F."/>
            <person name="Smit S."/>
            <person name="Salis L."/>
            <person name="Schijlen E."/>
            <person name="Bossers A."/>
            <person name="Mateman C."/>
            <person name="Pijl A.S."/>
            <person name="de Ridder D."/>
            <person name="Groenen M.A."/>
            <person name="Visser M.E."/>
            <person name="Megens H.J."/>
        </authorList>
    </citation>
    <scope>NUCLEOTIDE SEQUENCE [LARGE SCALE GENOMIC DNA]</scope>
    <source>
        <strain evidence="1">WM2013NL</strain>
        <tissue evidence="1">Head and thorax</tissue>
    </source>
</reference>
<organism evidence="1 2">
    <name type="scientific">Operophtera brumata</name>
    <name type="common">Winter moth</name>
    <name type="synonym">Phalaena brumata</name>
    <dbReference type="NCBI Taxonomy" id="104452"/>
    <lineage>
        <taxon>Eukaryota</taxon>
        <taxon>Metazoa</taxon>
        <taxon>Ecdysozoa</taxon>
        <taxon>Arthropoda</taxon>
        <taxon>Hexapoda</taxon>
        <taxon>Insecta</taxon>
        <taxon>Pterygota</taxon>
        <taxon>Neoptera</taxon>
        <taxon>Endopterygota</taxon>
        <taxon>Lepidoptera</taxon>
        <taxon>Glossata</taxon>
        <taxon>Ditrysia</taxon>
        <taxon>Geometroidea</taxon>
        <taxon>Geometridae</taxon>
        <taxon>Larentiinae</taxon>
        <taxon>Operophtera</taxon>
    </lineage>
</organism>
<accession>A0A0L7LFR5</accession>
<proteinExistence type="predicted"/>
<keyword evidence="2" id="KW-1185">Reference proteome</keyword>
<dbReference type="Proteomes" id="UP000037510">
    <property type="component" value="Unassembled WGS sequence"/>
</dbReference>
<name>A0A0L7LFR5_OPEBR</name>
<sequence length="243" mass="27038">DYEFKEKQSTKFLDFILNAANFTSLLDNNSKKLVLVEDFPNTFIRTPSEFTNVLQFNAVSATGLKSALKRVAEIINKKHTAVYNSPTSDMIECVVNSSGGSSQNLETSFIAEKETKSKTTKKKKQTSSKFMSIGKDQTVSILHGVGRVLNPKINEKGKQKLTHSPGEIIEQFLSQPNSFVNFLEENYLAHFSCADHADRAASALSDADFMLAEWREKMCQEYGLYTSVAGLMLANKAPVSAWN</sequence>
<evidence type="ECO:0000313" key="1">
    <source>
        <dbReference type="EMBL" id="KOB74051.1"/>
    </source>
</evidence>
<dbReference type="AlphaFoldDB" id="A0A0L7LFR5"/>
<protein>
    <submittedName>
        <fullName evidence="1">Uncharacterized protein</fullName>
    </submittedName>
</protein>
<dbReference type="STRING" id="104452.A0A0L7LFR5"/>
<feature type="non-terminal residue" evidence="1">
    <location>
        <position position="243"/>
    </location>
</feature>
<gene>
    <name evidence="1" type="ORF">OBRU01_09670</name>
</gene>
<dbReference type="EMBL" id="JTDY01001369">
    <property type="protein sequence ID" value="KOB74051.1"/>
    <property type="molecule type" value="Genomic_DNA"/>
</dbReference>
<feature type="non-terminal residue" evidence="1">
    <location>
        <position position="1"/>
    </location>
</feature>
<comment type="caution">
    <text evidence="1">The sequence shown here is derived from an EMBL/GenBank/DDBJ whole genome shotgun (WGS) entry which is preliminary data.</text>
</comment>
<evidence type="ECO:0000313" key="2">
    <source>
        <dbReference type="Proteomes" id="UP000037510"/>
    </source>
</evidence>